<evidence type="ECO:0000313" key="2">
    <source>
        <dbReference type="EMBL" id="MED6173984.1"/>
    </source>
</evidence>
<comment type="caution">
    <text evidence="2">The sequence shown here is derived from an EMBL/GenBank/DDBJ whole genome shotgun (WGS) entry which is preliminary data.</text>
</comment>
<keyword evidence="1" id="KW-1133">Transmembrane helix</keyword>
<gene>
    <name evidence="2" type="ORF">PIB30_064724</name>
</gene>
<keyword evidence="3" id="KW-1185">Reference proteome</keyword>
<evidence type="ECO:0000256" key="1">
    <source>
        <dbReference type="SAM" id="Phobius"/>
    </source>
</evidence>
<accession>A0ABU6VLJ7</accession>
<reference evidence="2 3" key="1">
    <citation type="journal article" date="2023" name="Plants (Basel)">
        <title>Bridging the Gap: Combining Genomics and Transcriptomics Approaches to Understand Stylosanthes scabra, an Orphan Legume from the Brazilian Caatinga.</title>
        <authorList>
            <person name="Ferreira-Neto J.R.C."/>
            <person name="da Silva M.D."/>
            <person name="Binneck E."/>
            <person name="de Melo N.F."/>
            <person name="da Silva R.H."/>
            <person name="de Melo A.L.T.M."/>
            <person name="Pandolfi V."/>
            <person name="Bustamante F.O."/>
            <person name="Brasileiro-Vidal A.C."/>
            <person name="Benko-Iseppon A.M."/>
        </authorList>
    </citation>
    <scope>NUCLEOTIDE SEQUENCE [LARGE SCALE GENOMIC DNA]</scope>
    <source>
        <tissue evidence="2">Leaves</tissue>
    </source>
</reference>
<keyword evidence="1" id="KW-0812">Transmembrane</keyword>
<dbReference type="Proteomes" id="UP001341840">
    <property type="component" value="Unassembled WGS sequence"/>
</dbReference>
<sequence length="115" mass="13237">MCCVFMKLPLFDVDDDENLVLLVLLLMLLNDEQVSFFESFHFSSKYNGAGAAPSMILQLPHVDIEEEEEEAMEYIDARSQEQEQEQTDCVMIIDCYVCMYVCVCSLCFVVLVEIK</sequence>
<organism evidence="2 3">
    <name type="scientific">Stylosanthes scabra</name>
    <dbReference type="NCBI Taxonomy" id="79078"/>
    <lineage>
        <taxon>Eukaryota</taxon>
        <taxon>Viridiplantae</taxon>
        <taxon>Streptophyta</taxon>
        <taxon>Embryophyta</taxon>
        <taxon>Tracheophyta</taxon>
        <taxon>Spermatophyta</taxon>
        <taxon>Magnoliopsida</taxon>
        <taxon>eudicotyledons</taxon>
        <taxon>Gunneridae</taxon>
        <taxon>Pentapetalae</taxon>
        <taxon>rosids</taxon>
        <taxon>fabids</taxon>
        <taxon>Fabales</taxon>
        <taxon>Fabaceae</taxon>
        <taxon>Papilionoideae</taxon>
        <taxon>50 kb inversion clade</taxon>
        <taxon>dalbergioids sensu lato</taxon>
        <taxon>Dalbergieae</taxon>
        <taxon>Pterocarpus clade</taxon>
        <taxon>Stylosanthes</taxon>
    </lineage>
</organism>
<evidence type="ECO:0000313" key="3">
    <source>
        <dbReference type="Proteomes" id="UP001341840"/>
    </source>
</evidence>
<name>A0ABU6VLJ7_9FABA</name>
<feature type="transmembrane region" description="Helical" evidence="1">
    <location>
        <begin position="90"/>
        <end position="112"/>
    </location>
</feature>
<protein>
    <submittedName>
        <fullName evidence="2">Uncharacterized protein</fullName>
    </submittedName>
</protein>
<keyword evidence="1" id="KW-0472">Membrane</keyword>
<dbReference type="EMBL" id="JASCZI010151669">
    <property type="protein sequence ID" value="MED6173984.1"/>
    <property type="molecule type" value="Genomic_DNA"/>
</dbReference>
<proteinExistence type="predicted"/>